<dbReference type="InterPro" id="IPR058245">
    <property type="entry name" value="NreC/VraR/RcsB-like_REC"/>
</dbReference>
<dbReference type="SMART" id="SM00448">
    <property type="entry name" value="REC"/>
    <property type="match status" value="1"/>
</dbReference>
<evidence type="ECO:0000256" key="5">
    <source>
        <dbReference type="PROSITE-ProRule" id="PRU00169"/>
    </source>
</evidence>
<gene>
    <name evidence="8" type="ORF">OKA05_19480</name>
</gene>
<dbReference type="SMART" id="SM00421">
    <property type="entry name" value="HTH_LUXR"/>
    <property type="match status" value="1"/>
</dbReference>
<dbReference type="InterPro" id="IPR000792">
    <property type="entry name" value="Tscrpt_reg_LuxR_C"/>
</dbReference>
<dbReference type="Gene3D" id="3.40.50.2300">
    <property type="match status" value="1"/>
</dbReference>
<keyword evidence="1 5" id="KW-0597">Phosphoprotein</keyword>
<dbReference type="PROSITE" id="PS50110">
    <property type="entry name" value="RESPONSE_REGULATORY"/>
    <property type="match status" value="1"/>
</dbReference>
<feature type="domain" description="HTH luxR-type" evidence="6">
    <location>
        <begin position="142"/>
        <end position="211"/>
    </location>
</feature>
<dbReference type="RefSeq" id="WP_264488865.1">
    <property type="nucleotide sequence ID" value="NZ_JAPDDT010000009.1"/>
</dbReference>
<evidence type="ECO:0000256" key="1">
    <source>
        <dbReference type="ARBA" id="ARBA00022553"/>
    </source>
</evidence>
<dbReference type="PROSITE" id="PS50043">
    <property type="entry name" value="HTH_LUXR_2"/>
    <property type="match status" value="1"/>
</dbReference>
<dbReference type="InterPro" id="IPR016032">
    <property type="entry name" value="Sig_transdc_resp-reg_C-effctor"/>
</dbReference>
<organism evidence="8 9">
    <name type="scientific">Luteolibacter arcticus</name>
    <dbReference type="NCBI Taxonomy" id="1581411"/>
    <lineage>
        <taxon>Bacteria</taxon>
        <taxon>Pseudomonadati</taxon>
        <taxon>Verrucomicrobiota</taxon>
        <taxon>Verrucomicrobiia</taxon>
        <taxon>Verrucomicrobiales</taxon>
        <taxon>Verrucomicrobiaceae</taxon>
        <taxon>Luteolibacter</taxon>
    </lineage>
</organism>
<evidence type="ECO:0000313" key="9">
    <source>
        <dbReference type="Proteomes" id="UP001320876"/>
    </source>
</evidence>
<evidence type="ECO:0000256" key="2">
    <source>
        <dbReference type="ARBA" id="ARBA00023015"/>
    </source>
</evidence>
<keyword evidence="2" id="KW-0805">Transcription regulation</keyword>
<evidence type="ECO:0000256" key="3">
    <source>
        <dbReference type="ARBA" id="ARBA00023125"/>
    </source>
</evidence>
<dbReference type="InterPro" id="IPR001789">
    <property type="entry name" value="Sig_transdc_resp-reg_receiver"/>
</dbReference>
<dbReference type="CDD" id="cd06170">
    <property type="entry name" value="LuxR_C_like"/>
    <property type="match status" value="1"/>
</dbReference>
<evidence type="ECO:0000256" key="4">
    <source>
        <dbReference type="ARBA" id="ARBA00023163"/>
    </source>
</evidence>
<reference evidence="8 9" key="1">
    <citation type="submission" date="2022-10" db="EMBL/GenBank/DDBJ databases">
        <title>Luteolibacter arcticus strain CCTCC AB 2014275, whole genome shotgun sequencing project.</title>
        <authorList>
            <person name="Zhao G."/>
            <person name="Shen L."/>
        </authorList>
    </citation>
    <scope>NUCLEOTIDE SEQUENCE [LARGE SCALE GENOMIC DNA]</scope>
    <source>
        <strain evidence="8 9">CCTCC AB 2014275</strain>
    </source>
</reference>
<dbReference type="PANTHER" id="PTHR43214">
    <property type="entry name" value="TWO-COMPONENT RESPONSE REGULATOR"/>
    <property type="match status" value="1"/>
</dbReference>
<feature type="modified residue" description="4-aspartylphosphate" evidence="5">
    <location>
        <position position="54"/>
    </location>
</feature>
<dbReference type="CDD" id="cd17535">
    <property type="entry name" value="REC_NarL-like"/>
    <property type="match status" value="1"/>
</dbReference>
<protein>
    <submittedName>
        <fullName evidence="8">Response regulator transcription factor</fullName>
    </submittedName>
</protein>
<dbReference type="PRINTS" id="PR00038">
    <property type="entry name" value="HTHLUXR"/>
</dbReference>
<dbReference type="InterPro" id="IPR039420">
    <property type="entry name" value="WalR-like"/>
</dbReference>
<dbReference type="Proteomes" id="UP001320876">
    <property type="component" value="Unassembled WGS sequence"/>
</dbReference>
<dbReference type="SUPFAM" id="SSF52172">
    <property type="entry name" value="CheY-like"/>
    <property type="match status" value="1"/>
</dbReference>
<evidence type="ECO:0000313" key="8">
    <source>
        <dbReference type="EMBL" id="MCW1924756.1"/>
    </source>
</evidence>
<feature type="domain" description="Response regulatory" evidence="7">
    <location>
        <begin position="3"/>
        <end position="119"/>
    </location>
</feature>
<evidence type="ECO:0000259" key="7">
    <source>
        <dbReference type="PROSITE" id="PS50110"/>
    </source>
</evidence>
<dbReference type="InterPro" id="IPR011006">
    <property type="entry name" value="CheY-like_superfamily"/>
</dbReference>
<dbReference type="Pfam" id="PF00196">
    <property type="entry name" value="GerE"/>
    <property type="match status" value="1"/>
</dbReference>
<name>A0ABT3GMN2_9BACT</name>
<evidence type="ECO:0000259" key="6">
    <source>
        <dbReference type="PROSITE" id="PS50043"/>
    </source>
</evidence>
<accession>A0ABT3GMN2</accession>
<keyword evidence="4" id="KW-0804">Transcription</keyword>
<dbReference type="PANTHER" id="PTHR43214:SF41">
    <property type="entry name" value="NITRATE_NITRITE RESPONSE REGULATOR PROTEIN NARP"/>
    <property type="match status" value="1"/>
</dbReference>
<sequence>MHRIFVVDDHPMLRGGLRHSIGAEPEWTVCGEAANAADALTSIPQVLPDLVIMDITLPDKSGLELIKDLQALCPQIPVLVFSMHDEMLYAERVIRAGGRGYLMKGSSTEQFLKAMTEVLRGSLFLSERVAGQILNRLGRGNSRSGLSSLTDRELEVFELIGRGVPIPQIGESLHISPRTVDAHRTNIRLKLGLPDAAAVMREAVVWVEMGGPAQRAMP</sequence>
<dbReference type="Pfam" id="PF00072">
    <property type="entry name" value="Response_reg"/>
    <property type="match status" value="1"/>
</dbReference>
<proteinExistence type="predicted"/>
<dbReference type="SUPFAM" id="SSF46894">
    <property type="entry name" value="C-terminal effector domain of the bipartite response regulators"/>
    <property type="match status" value="1"/>
</dbReference>
<keyword evidence="3" id="KW-0238">DNA-binding</keyword>
<comment type="caution">
    <text evidence="8">The sequence shown here is derived from an EMBL/GenBank/DDBJ whole genome shotgun (WGS) entry which is preliminary data.</text>
</comment>
<dbReference type="EMBL" id="JAPDDT010000009">
    <property type="protein sequence ID" value="MCW1924756.1"/>
    <property type="molecule type" value="Genomic_DNA"/>
</dbReference>
<keyword evidence="9" id="KW-1185">Reference proteome</keyword>